<keyword evidence="6" id="KW-1185">Reference proteome</keyword>
<dbReference type="GO" id="GO:0050404">
    <property type="term" value="F:zeatin O-beta-D-xylosyltransferase activity"/>
    <property type="evidence" value="ECO:0007669"/>
    <property type="project" value="UniProtKB-ARBA"/>
</dbReference>
<comment type="caution">
    <text evidence="5">The sequence shown here is derived from an EMBL/GenBank/DDBJ whole genome shotgun (WGS) entry which is preliminary data.</text>
</comment>
<gene>
    <name evidence="5" type="ORF">STAS_01456</name>
</gene>
<dbReference type="FunFam" id="3.40.50.2000:FF:000238">
    <property type="entry name" value="Glycosyltransferase"/>
    <property type="match status" value="1"/>
</dbReference>
<feature type="domain" description="Glycosyltransferase N-terminal" evidence="4">
    <location>
        <begin position="15"/>
        <end position="250"/>
    </location>
</feature>
<dbReference type="Proteomes" id="UP000325081">
    <property type="component" value="Unassembled WGS sequence"/>
</dbReference>
<evidence type="ECO:0000256" key="2">
    <source>
        <dbReference type="ARBA" id="ARBA00022676"/>
    </source>
</evidence>
<dbReference type="OrthoDB" id="5835829at2759"/>
<dbReference type="SUPFAM" id="SSF53756">
    <property type="entry name" value="UDP-Glycosyltransferase/glycogen phosphorylase"/>
    <property type="match status" value="1"/>
</dbReference>
<dbReference type="GO" id="GO:0009690">
    <property type="term" value="P:cytokinin metabolic process"/>
    <property type="evidence" value="ECO:0007669"/>
    <property type="project" value="UniProtKB-ARBA"/>
</dbReference>
<name>A0A5A7NZF0_STRAF</name>
<dbReference type="CDD" id="cd03784">
    <property type="entry name" value="GT1_Gtf-like"/>
    <property type="match status" value="1"/>
</dbReference>
<dbReference type="PANTHER" id="PTHR48044">
    <property type="entry name" value="GLYCOSYLTRANSFERASE"/>
    <property type="match status" value="1"/>
</dbReference>
<reference evidence="6" key="1">
    <citation type="journal article" date="2019" name="Curr. Biol.">
        <title>Genome Sequence of Striga asiatica Provides Insight into the Evolution of Plant Parasitism.</title>
        <authorList>
            <person name="Yoshida S."/>
            <person name="Kim S."/>
            <person name="Wafula E.K."/>
            <person name="Tanskanen J."/>
            <person name="Kim Y.M."/>
            <person name="Honaas L."/>
            <person name="Yang Z."/>
            <person name="Spallek T."/>
            <person name="Conn C.E."/>
            <person name="Ichihashi Y."/>
            <person name="Cheong K."/>
            <person name="Cui S."/>
            <person name="Der J.P."/>
            <person name="Gundlach H."/>
            <person name="Jiao Y."/>
            <person name="Hori C."/>
            <person name="Ishida J.K."/>
            <person name="Kasahara H."/>
            <person name="Kiba T."/>
            <person name="Kim M.S."/>
            <person name="Koo N."/>
            <person name="Laohavisit A."/>
            <person name="Lee Y.H."/>
            <person name="Lumba S."/>
            <person name="McCourt P."/>
            <person name="Mortimer J.C."/>
            <person name="Mutuku J.M."/>
            <person name="Nomura T."/>
            <person name="Sasaki-Sekimoto Y."/>
            <person name="Seto Y."/>
            <person name="Wang Y."/>
            <person name="Wakatake T."/>
            <person name="Sakakibara H."/>
            <person name="Demura T."/>
            <person name="Yamaguchi S."/>
            <person name="Yoneyama K."/>
            <person name="Manabe R.I."/>
            <person name="Nelson D.C."/>
            <person name="Schulman A.H."/>
            <person name="Timko M.P."/>
            <person name="dePamphilis C.W."/>
            <person name="Choi D."/>
            <person name="Shirasu K."/>
        </authorList>
    </citation>
    <scope>NUCLEOTIDE SEQUENCE [LARGE SCALE GENOMIC DNA]</scope>
    <source>
        <strain evidence="6">cv. UVA1</strain>
    </source>
</reference>
<dbReference type="InterPro" id="IPR058980">
    <property type="entry name" value="Glyco_transf_N"/>
</dbReference>
<evidence type="ECO:0000259" key="4">
    <source>
        <dbReference type="Pfam" id="PF26168"/>
    </source>
</evidence>
<accession>A0A5A7NZF0</accession>
<evidence type="ECO:0000313" key="5">
    <source>
        <dbReference type="EMBL" id="GER25850.1"/>
    </source>
</evidence>
<dbReference type="EMBL" id="BKCP01000558">
    <property type="protein sequence ID" value="GER25850.1"/>
    <property type="molecule type" value="Genomic_DNA"/>
</dbReference>
<dbReference type="AlphaFoldDB" id="A0A5A7NZF0"/>
<evidence type="ECO:0000313" key="6">
    <source>
        <dbReference type="Proteomes" id="UP000325081"/>
    </source>
</evidence>
<sequence>MASDAASRRSPPHNTVAILMVPFPLQGHLNQLLHLSRLISARGLPVHFAAAPSHSRQARLRATTTAHDHHDSTITFHEIPSLPYSSPPPDPNSTTRFPTHLQPLIEATSSLREPVAEILRDLCAANRRVVVVHDSMMGFVVQDFVRYQNAEAYTFHSVSAYAIFLFLWESAGRPFDLPADLLQEKDIPSLDGCFSPEFGSFVQTQHEFIKLNSGRVYNTCRAVEGPFMELIERAEISGGKQQWALGPFNPIGNSERTGVISPGSRHACLKWLDGLESGSVVLVSFGTTTTFPRKQIHELAIGLENSGQKFVWVLRDADVGDGVITKHDDDIIALPEGFEGRVEGRGLVVREWTPQVEILGHEAVGGFVSHCGWNSCMESISMGVAMGAWPMHSDQPRNAVLVTKVLGVGITVREWARRDEIVGAREVEQGVRRLMGPGEGAEVRRRAAELGRAVREAAAEDGGPMRLEWDSFISHIIR</sequence>
<organism evidence="5 6">
    <name type="scientific">Striga asiatica</name>
    <name type="common">Asiatic witchweed</name>
    <name type="synonym">Buchnera asiatica</name>
    <dbReference type="NCBI Taxonomy" id="4170"/>
    <lineage>
        <taxon>Eukaryota</taxon>
        <taxon>Viridiplantae</taxon>
        <taxon>Streptophyta</taxon>
        <taxon>Embryophyta</taxon>
        <taxon>Tracheophyta</taxon>
        <taxon>Spermatophyta</taxon>
        <taxon>Magnoliopsida</taxon>
        <taxon>eudicotyledons</taxon>
        <taxon>Gunneridae</taxon>
        <taxon>Pentapetalae</taxon>
        <taxon>asterids</taxon>
        <taxon>lamiids</taxon>
        <taxon>Lamiales</taxon>
        <taxon>Orobanchaceae</taxon>
        <taxon>Buchnereae</taxon>
        <taxon>Striga</taxon>
    </lineage>
</organism>
<dbReference type="GO" id="GO:0016138">
    <property type="term" value="P:glycoside biosynthetic process"/>
    <property type="evidence" value="ECO:0007669"/>
    <property type="project" value="UniProtKB-ARBA"/>
</dbReference>
<keyword evidence="3 5" id="KW-0808">Transferase</keyword>
<dbReference type="FunFam" id="3.40.50.2000:FF:000060">
    <property type="entry name" value="Glycosyltransferase"/>
    <property type="match status" value="1"/>
</dbReference>
<evidence type="ECO:0000256" key="3">
    <source>
        <dbReference type="ARBA" id="ARBA00022679"/>
    </source>
</evidence>
<dbReference type="Gene3D" id="3.40.50.2000">
    <property type="entry name" value="Glycogen Phosphorylase B"/>
    <property type="match status" value="2"/>
</dbReference>
<dbReference type="Pfam" id="PF26168">
    <property type="entry name" value="Glyco_transf_N"/>
    <property type="match status" value="1"/>
</dbReference>
<comment type="similarity">
    <text evidence="1">Belongs to the UDP-glycosyltransferase family.</text>
</comment>
<proteinExistence type="inferred from homology"/>
<keyword evidence="2" id="KW-0328">Glycosyltransferase</keyword>
<protein>
    <submittedName>
        <fullName evidence="5">UDP-glucosyltransferase</fullName>
    </submittedName>
</protein>
<evidence type="ECO:0000256" key="1">
    <source>
        <dbReference type="ARBA" id="ARBA00009995"/>
    </source>
</evidence>
<dbReference type="PANTHER" id="PTHR48044:SF22">
    <property type="entry name" value="GLYCOSYLTRANSFERASE"/>
    <property type="match status" value="1"/>
</dbReference>
<dbReference type="InterPro" id="IPR002213">
    <property type="entry name" value="UDP_glucos_trans"/>
</dbReference>